<feature type="region of interest" description="Disordered" evidence="1">
    <location>
        <begin position="135"/>
        <end position="182"/>
    </location>
</feature>
<feature type="compositionally biased region" description="Low complexity" evidence="1">
    <location>
        <begin position="159"/>
        <end position="176"/>
    </location>
</feature>
<dbReference type="EMBL" id="MVGT01000604">
    <property type="protein sequence ID" value="OVA16269.1"/>
    <property type="molecule type" value="Genomic_DNA"/>
</dbReference>
<dbReference type="PANTHER" id="PTHR33413">
    <property type="entry name" value="EXPRESSED PROTEIN"/>
    <property type="match status" value="1"/>
</dbReference>
<organism evidence="2 3">
    <name type="scientific">Macleaya cordata</name>
    <name type="common">Five-seeded plume-poppy</name>
    <name type="synonym">Bocconia cordata</name>
    <dbReference type="NCBI Taxonomy" id="56857"/>
    <lineage>
        <taxon>Eukaryota</taxon>
        <taxon>Viridiplantae</taxon>
        <taxon>Streptophyta</taxon>
        <taxon>Embryophyta</taxon>
        <taxon>Tracheophyta</taxon>
        <taxon>Spermatophyta</taxon>
        <taxon>Magnoliopsida</taxon>
        <taxon>Ranunculales</taxon>
        <taxon>Papaveraceae</taxon>
        <taxon>Papaveroideae</taxon>
        <taxon>Macleaya</taxon>
    </lineage>
</organism>
<dbReference type="OMA" id="STTEFHA"/>
<dbReference type="AlphaFoldDB" id="A0A200R0M4"/>
<sequence length="182" mass="21172">MGNCQAVDTSTLMIQHPSGRVERWYWPVMASEVMKTNPGHYVALIITLYVPEQKELKEKELEINRRVRITRVKILRPNDTLVLGQAYRLISSQEVMKGIWAKKYAKMKKKELELASEKPNEVQVCEKQSLRCDQREERTLSESEMNNQVVKQERHRQRLSNSASSRSRSWRPSLQSISEAGS</sequence>
<protein>
    <submittedName>
        <fullName evidence="2">Uncharacterized protein</fullName>
    </submittedName>
</protein>
<dbReference type="FunCoup" id="A0A200R0M4">
    <property type="interactions" value="1138"/>
</dbReference>
<dbReference type="STRING" id="56857.A0A200R0M4"/>
<dbReference type="InterPro" id="IPR025322">
    <property type="entry name" value="PADRE_dom"/>
</dbReference>
<reference evidence="2 3" key="1">
    <citation type="journal article" date="2017" name="Mol. Plant">
        <title>The Genome of Medicinal Plant Macleaya cordata Provides New Insights into Benzylisoquinoline Alkaloids Metabolism.</title>
        <authorList>
            <person name="Liu X."/>
            <person name="Liu Y."/>
            <person name="Huang P."/>
            <person name="Ma Y."/>
            <person name="Qing Z."/>
            <person name="Tang Q."/>
            <person name="Cao H."/>
            <person name="Cheng P."/>
            <person name="Zheng Y."/>
            <person name="Yuan Z."/>
            <person name="Zhou Y."/>
            <person name="Liu J."/>
            <person name="Tang Z."/>
            <person name="Zhuo Y."/>
            <person name="Zhang Y."/>
            <person name="Yu L."/>
            <person name="Huang J."/>
            <person name="Yang P."/>
            <person name="Peng Q."/>
            <person name="Zhang J."/>
            <person name="Jiang W."/>
            <person name="Zhang Z."/>
            <person name="Lin K."/>
            <person name="Ro D.K."/>
            <person name="Chen X."/>
            <person name="Xiong X."/>
            <person name="Shang Y."/>
            <person name="Huang S."/>
            <person name="Zeng J."/>
        </authorList>
    </citation>
    <scope>NUCLEOTIDE SEQUENCE [LARGE SCALE GENOMIC DNA]</scope>
    <source>
        <strain evidence="3">cv. BLH2017</strain>
        <tissue evidence="2">Root</tissue>
    </source>
</reference>
<proteinExistence type="predicted"/>
<dbReference type="InParanoid" id="A0A200R0M4"/>
<evidence type="ECO:0000313" key="3">
    <source>
        <dbReference type="Proteomes" id="UP000195402"/>
    </source>
</evidence>
<comment type="caution">
    <text evidence="2">The sequence shown here is derived from an EMBL/GenBank/DDBJ whole genome shotgun (WGS) entry which is preliminary data.</text>
</comment>
<evidence type="ECO:0000313" key="2">
    <source>
        <dbReference type="EMBL" id="OVA16269.1"/>
    </source>
</evidence>
<dbReference type="Proteomes" id="UP000195402">
    <property type="component" value="Unassembled WGS sequence"/>
</dbReference>
<keyword evidence="3" id="KW-1185">Reference proteome</keyword>
<dbReference type="OrthoDB" id="747498at2759"/>
<evidence type="ECO:0000256" key="1">
    <source>
        <dbReference type="SAM" id="MobiDB-lite"/>
    </source>
</evidence>
<dbReference type="PANTHER" id="PTHR33413:SF4">
    <property type="entry name" value="D-RIBOSE-BINDING PERIPLASMIC PROTEIN"/>
    <property type="match status" value="1"/>
</dbReference>
<accession>A0A200R0M4</accession>
<gene>
    <name evidence="2" type="ORF">BVC80_8971g31</name>
</gene>
<dbReference type="Pfam" id="PF14009">
    <property type="entry name" value="PADRE"/>
    <property type="match status" value="1"/>
</dbReference>
<name>A0A200R0M4_MACCD</name>